<dbReference type="AlphaFoldDB" id="A0A3N1P835"/>
<evidence type="ECO:0000256" key="2">
    <source>
        <dbReference type="ARBA" id="ARBA00022679"/>
    </source>
</evidence>
<dbReference type="EMBL" id="RJUL01000007">
    <property type="protein sequence ID" value="ROQ24229.1"/>
    <property type="molecule type" value="Genomic_DNA"/>
</dbReference>
<protein>
    <submittedName>
        <fullName evidence="5">Acyltransferase-like protein</fullName>
    </submittedName>
</protein>
<dbReference type="PANTHER" id="PTHR10434:SF9">
    <property type="entry name" value="PHOSPHOLIPID_GLYCEROL ACYLTRANSFERASE DOMAIN-CONTAINING PROTEIN"/>
    <property type="match status" value="1"/>
</dbReference>
<dbReference type="Pfam" id="PF01553">
    <property type="entry name" value="Acyltransferase"/>
    <property type="match status" value="1"/>
</dbReference>
<reference evidence="5 6" key="1">
    <citation type="submission" date="2018-11" db="EMBL/GenBank/DDBJ databases">
        <title>Genomic Encyclopedia of Type Strains, Phase IV (KMG-IV): sequencing the most valuable type-strain genomes for metagenomic binning, comparative biology and taxonomic classification.</title>
        <authorList>
            <person name="Goeker M."/>
        </authorList>
    </citation>
    <scope>NUCLEOTIDE SEQUENCE [LARGE SCALE GENOMIC DNA]</scope>
    <source>
        <strain evidence="5 6">DSM 21945</strain>
    </source>
</reference>
<evidence type="ECO:0000313" key="6">
    <source>
        <dbReference type="Proteomes" id="UP000268033"/>
    </source>
</evidence>
<dbReference type="Proteomes" id="UP000268033">
    <property type="component" value="Unassembled WGS sequence"/>
</dbReference>
<organism evidence="5 6">
    <name type="scientific">Gallaecimonas pentaromativorans</name>
    <dbReference type="NCBI Taxonomy" id="584787"/>
    <lineage>
        <taxon>Bacteria</taxon>
        <taxon>Pseudomonadati</taxon>
        <taxon>Pseudomonadota</taxon>
        <taxon>Gammaproteobacteria</taxon>
        <taxon>Enterobacterales</taxon>
        <taxon>Gallaecimonadaceae</taxon>
        <taxon>Gallaecimonas</taxon>
    </lineage>
</organism>
<dbReference type="GO" id="GO:0003841">
    <property type="term" value="F:1-acylglycerol-3-phosphate O-acyltransferase activity"/>
    <property type="evidence" value="ECO:0007669"/>
    <property type="project" value="TreeGrafter"/>
</dbReference>
<evidence type="ECO:0000256" key="1">
    <source>
        <dbReference type="ARBA" id="ARBA00005189"/>
    </source>
</evidence>
<feature type="domain" description="Phospholipid/glycerol acyltransferase" evidence="4">
    <location>
        <begin position="27"/>
        <end position="139"/>
    </location>
</feature>
<dbReference type="InterPro" id="IPR002123">
    <property type="entry name" value="Plipid/glycerol_acylTrfase"/>
</dbReference>
<dbReference type="SUPFAM" id="SSF69593">
    <property type="entry name" value="Glycerol-3-phosphate (1)-acyltransferase"/>
    <property type="match status" value="1"/>
</dbReference>
<dbReference type="SMART" id="SM00563">
    <property type="entry name" value="PlsC"/>
    <property type="match status" value="1"/>
</dbReference>
<comment type="caution">
    <text evidence="5">The sequence shown here is derived from an EMBL/GenBank/DDBJ whole genome shotgun (WGS) entry which is preliminary data.</text>
</comment>
<dbReference type="STRING" id="584787.GCA_001247655_00695"/>
<comment type="pathway">
    <text evidence="1">Lipid metabolism.</text>
</comment>
<evidence type="ECO:0000256" key="3">
    <source>
        <dbReference type="ARBA" id="ARBA00023315"/>
    </source>
</evidence>
<dbReference type="GO" id="GO:0006654">
    <property type="term" value="P:phosphatidic acid biosynthetic process"/>
    <property type="evidence" value="ECO:0007669"/>
    <property type="project" value="TreeGrafter"/>
</dbReference>
<accession>A0A3N1P835</accession>
<name>A0A3N1P835_9GAMM</name>
<evidence type="ECO:0000259" key="4">
    <source>
        <dbReference type="SMART" id="SM00563"/>
    </source>
</evidence>
<keyword evidence="2 5" id="KW-0808">Transferase</keyword>
<proteinExistence type="predicted"/>
<keyword evidence="3 5" id="KW-0012">Acyltransferase</keyword>
<sequence length="186" mass="21075">MQRFSKWLLARLGWRIEGQMPAADKFLVVVAPHTSNWDFVFGVLARSALALKINFLGKHQLFAFPLGYLFRAMGGFPVRRDKANNMVEQVAAYFTGLPRFVLAVTPEGTRSQVSRWKLGFYHIAAAAKVPYVLVGIDYPRKRFVIGEALHPSGDIRADLARIQAFYQQVQGRFPQVIPPLLGWKDQ</sequence>
<evidence type="ECO:0000313" key="5">
    <source>
        <dbReference type="EMBL" id="ROQ24229.1"/>
    </source>
</evidence>
<dbReference type="CDD" id="cd07988">
    <property type="entry name" value="LPLAT_ABO13168-like"/>
    <property type="match status" value="1"/>
</dbReference>
<gene>
    <name evidence="5" type="ORF">EDC28_107110</name>
</gene>
<keyword evidence="6" id="KW-1185">Reference proteome</keyword>
<dbReference type="PANTHER" id="PTHR10434">
    <property type="entry name" value="1-ACYL-SN-GLYCEROL-3-PHOSPHATE ACYLTRANSFERASE"/>
    <property type="match status" value="1"/>
</dbReference>
<dbReference type="RefSeq" id="WP_123421981.1">
    <property type="nucleotide sequence ID" value="NZ_RJUL01000007.1"/>
</dbReference>